<dbReference type="AlphaFoldDB" id="A0A814XJC0"/>
<dbReference type="Proteomes" id="UP000663860">
    <property type="component" value="Unassembled WGS sequence"/>
</dbReference>
<dbReference type="PANTHER" id="PTHR43364">
    <property type="entry name" value="NADH-SPECIFIC METHYLGLYOXAL REDUCTASE-RELATED"/>
    <property type="match status" value="1"/>
</dbReference>
<evidence type="ECO:0000256" key="2">
    <source>
        <dbReference type="ARBA" id="ARBA00038157"/>
    </source>
</evidence>
<dbReference type="Proteomes" id="UP000663891">
    <property type="component" value="Unassembled WGS sequence"/>
</dbReference>
<dbReference type="GO" id="GO:0005829">
    <property type="term" value="C:cytosol"/>
    <property type="evidence" value="ECO:0007669"/>
    <property type="project" value="TreeGrafter"/>
</dbReference>
<evidence type="ECO:0000313" key="5">
    <source>
        <dbReference type="EMBL" id="CAF1259276.1"/>
    </source>
</evidence>
<evidence type="ECO:0000256" key="1">
    <source>
        <dbReference type="ARBA" id="ARBA00023002"/>
    </source>
</evidence>
<dbReference type="EMBL" id="CAJNON010000431">
    <property type="protein sequence ID" value="CAF1259276.1"/>
    <property type="molecule type" value="Genomic_DNA"/>
</dbReference>
<dbReference type="FunFam" id="3.20.20.100:FF:000004">
    <property type="entry name" value="Oxidoreductase, aldo/keto reductase"/>
    <property type="match status" value="1"/>
</dbReference>
<reference evidence="4" key="1">
    <citation type="submission" date="2021-02" db="EMBL/GenBank/DDBJ databases">
        <authorList>
            <person name="Nowell W R."/>
        </authorList>
    </citation>
    <scope>NUCLEOTIDE SEQUENCE</scope>
</reference>
<dbReference type="Proteomes" id="UP000663868">
    <property type="component" value="Unassembled WGS sequence"/>
</dbReference>
<evidence type="ECO:0000313" key="4">
    <source>
        <dbReference type="EMBL" id="CAF1216670.1"/>
    </source>
</evidence>
<dbReference type="CDD" id="cd19079">
    <property type="entry name" value="AKR_EcYajO-like"/>
    <property type="match status" value="1"/>
</dbReference>
<evidence type="ECO:0000259" key="3">
    <source>
        <dbReference type="Pfam" id="PF00248"/>
    </source>
</evidence>
<dbReference type="InterPro" id="IPR023210">
    <property type="entry name" value="NADP_OxRdtase_dom"/>
</dbReference>
<evidence type="ECO:0000313" key="7">
    <source>
        <dbReference type="Proteomes" id="UP000663860"/>
    </source>
</evidence>
<organism evidence="4 7">
    <name type="scientific">Adineta steineri</name>
    <dbReference type="NCBI Taxonomy" id="433720"/>
    <lineage>
        <taxon>Eukaryota</taxon>
        <taxon>Metazoa</taxon>
        <taxon>Spiralia</taxon>
        <taxon>Gnathifera</taxon>
        <taxon>Rotifera</taxon>
        <taxon>Eurotatoria</taxon>
        <taxon>Bdelloidea</taxon>
        <taxon>Adinetida</taxon>
        <taxon>Adinetidae</taxon>
        <taxon>Adineta</taxon>
    </lineage>
</organism>
<evidence type="ECO:0000313" key="6">
    <source>
        <dbReference type="EMBL" id="CAF3728624.1"/>
    </source>
</evidence>
<protein>
    <recommendedName>
        <fullName evidence="3">NADP-dependent oxidoreductase domain-containing protein</fullName>
    </recommendedName>
</protein>
<comment type="similarity">
    <text evidence="2">Belongs to the aldo/keto reductase family. Aldo/keto reductase 2 subfamily.</text>
</comment>
<dbReference type="PRINTS" id="PR00069">
    <property type="entry name" value="ALDKETRDTASE"/>
</dbReference>
<comment type="caution">
    <text evidence="4">The sequence shown here is derived from an EMBL/GenBank/DDBJ whole genome shotgun (WGS) entry which is preliminary data.</text>
</comment>
<dbReference type="InterPro" id="IPR050523">
    <property type="entry name" value="AKR_Detox_Biosynth"/>
</dbReference>
<dbReference type="EMBL" id="CAJNOE010000440">
    <property type="protein sequence ID" value="CAF1216670.1"/>
    <property type="molecule type" value="Genomic_DNA"/>
</dbReference>
<dbReference type="SUPFAM" id="SSF51430">
    <property type="entry name" value="NAD(P)-linked oxidoreductase"/>
    <property type="match status" value="1"/>
</dbReference>
<gene>
    <name evidence="4" type="ORF">IZO911_LOCUS29476</name>
    <name evidence="6" type="ORF">KXQ929_LOCUS12900</name>
    <name evidence="5" type="ORF">VCS650_LOCUS28777</name>
</gene>
<dbReference type="EMBL" id="CAJOBB010000676">
    <property type="protein sequence ID" value="CAF3728624.1"/>
    <property type="molecule type" value="Genomic_DNA"/>
</dbReference>
<dbReference type="GO" id="GO:0016491">
    <property type="term" value="F:oxidoreductase activity"/>
    <property type="evidence" value="ECO:0007669"/>
    <property type="project" value="UniProtKB-KW"/>
</dbReference>
<dbReference type="InterPro" id="IPR020471">
    <property type="entry name" value="AKR"/>
</dbReference>
<keyword evidence="1" id="KW-0560">Oxidoreductase</keyword>
<dbReference type="OrthoDB" id="48988at2759"/>
<proteinExistence type="inferred from homology"/>
<accession>A0A814XJC0</accession>
<dbReference type="Pfam" id="PF00248">
    <property type="entry name" value="Aldo_ket_red"/>
    <property type="match status" value="1"/>
</dbReference>
<sequence>MSTNDNQKISVVEGMKKFNMPYVRLGNSGMQVSRICLGMMTYGTPKWHEWVLEEEQSRPFIKRALEMGINFFDTADVYSLGVSEEITGRALNDMAIREEIVVATKVNFPTADGPNRKGLSRKHIFDACDASLKRLNMDYIDLYQIHRFDKDTPIEETMEALNDLVRSGKVRYIGASSMYAWQFAKAQHIAEKNGWTKFISMQNHYNLVYREEEREMIPLCLDQGVGLIPWSPLARGFLIGNRSKDDLNKDTNKETSSTIRARSDALGHQRYYADSDFEIVDRLKTIAEKLQLKTAQLALAWILSKPGVCAPIIGASKMYQLEEAVAATAIKLSDDDIKALEELYQPHGIIGHT</sequence>
<feature type="domain" description="NADP-dependent oxidoreductase" evidence="3">
    <location>
        <begin position="34"/>
        <end position="344"/>
    </location>
</feature>
<name>A0A814XJC0_9BILA</name>
<dbReference type="InterPro" id="IPR036812">
    <property type="entry name" value="NAD(P)_OxRdtase_dom_sf"/>
</dbReference>
<dbReference type="Gene3D" id="3.20.20.100">
    <property type="entry name" value="NADP-dependent oxidoreductase domain"/>
    <property type="match status" value="1"/>
</dbReference>
<dbReference type="PANTHER" id="PTHR43364:SF4">
    <property type="entry name" value="NAD(P)-LINKED OXIDOREDUCTASE SUPERFAMILY PROTEIN"/>
    <property type="match status" value="1"/>
</dbReference>